<proteinExistence type="predicted"/>
<evidence type="ECO:0000313" key="1">
    <source>
        <dbReference type="EMBL" id="KNC34805.1"/>
    </source>
</evidence>
<dbReference type="EMBL" id="JRES01000032">
    <property type="protein sequence ID" value="KNC34805.1"/>
    <property type="molecule type" value="Genomic_DNA"/>
</dbReference>
<comment type="caution">
    <text evidence="1">The sequence shown here is derived from an EMBL/GenBank/DDBJ whole genome shotgun (WGS) entry which is preliminary data.</text>
</comment>
<dbReference type="Proteomes" id="UP000037069">
    <property type="component" value="Unassembled WGS sequence"/>
</dbReference>
<evidence type="ECO:0000313" key="2">
    <source>
        <dbReference type="Proteomes" id="UP000037069"/>
    </source>
</evidence>
<keyword evidence="2" id="KW-1185">Reference proteome</keyword>
<dbReference type="OrthoDB" id="8061201at2759"/>
<reference evidence="1 2" key="1">
    <citation type="journal article" date="2015" name="Nat. Commun.">
        <title>Lucilia cuprina genome unlocks parasitic fly biology to underpin future interventions.</title>
        <authorList>
            <person name="Anstead C.A."/>
            <person name="Korhonen P.K."/>
            <person name="Young N.D."/>
            <person name="Hall R.S."/>
            <person name="Jex A.R."/>
            <person name="Murali S.C."/>
            <person name="Hughes D.S."/>
            <person name="Lee S.F."/>
            <person name="Perry T."/>
            <person name="Stroehlein A.J."/>
            <person name="Ansell B.R."/>
            <person name="Breugelmans B."/>
            <person name="Hofmann A."/>
            <person name="Qu J."/>
            <person name="Dugan S."/>
            <person name="Lee S.L."/>
            <person name="Chao H."/>
            <person name="Dinh H."/>
            <person name="Han Y."/>
            <person name="Doddapaneni H.V."/>
            <person name="Worley K.C."/>
            <person name="Muzny D.M."/>
            <person name="Ioannidis P."/>
            <person name="Waterhouse R.M."/>
            <person name="Zdobnov E.M."/>
            <person name="James P.J."/>
            <person name="Bagnall N.H."/>
            <person name="Kotze A.C."/>
            <person name="Gibbs R.A."/>
            <person name="Richards S."/>
            <person name="Batterham P."/>
            <person name="Gasser R.B."/>
        </authorList>
    </citation>
    <scope>NUCLEOTIDE SEQUENCE [LARGE SCALE GENOMIC DNA]</scope>
    <source>
        <strain evidence="1 2">LS</strain>
        <tissue evidence="1">Full body</tissue>
    </source>
</reference>
<accession>A0A0L0CR04</accession>
<gene>
    <name evidence="1" type="ORF">FF38_01978</name>
</gene>
<organism evidence="1 2">
    <name type="scientific">Lucilia cuprina</name>
    <name type="common">Green bottle fly</name>
    <name type="synonym">Australian sheep blowfly</name>
    <dbReference type="NCBI Taxonomy" id="7375"/>
    <lineage>
        <taxon>Eukaryota</taxon>
        <taxon>Metazoa</taxon>
        <taxon>Ecdysozoa</taxon>
        <taxon>Arthropoda</taxon>
        <taxon>Hexapoda</taxon>
        <taxon>Insecta</taxon>
        <taxon>Pterygota</taxon>
        <taxon>Neoptera</taxon>
        <taxon>Endopterygota</taxon>
        <taxon>Diptera</taxon>
        <taxon>Brachycera</taxon>
        <taxon>Muscomorpha</taxon>
        <taxon>Oestroidea</taxon>
        <taxon>Calliphoridae</taxon>
        <taxon>Luciliinae</taxon>
        <taxon>Lucilia</taxon>
    </lineage>
</organism>
<protein>
    <submittedName>
        <fullName evidence="1">Uncharacterized protein</fullName>
    </submittedName>
</protein>
<name>A0A0L0CR04_LUCCU</name>
<sequence>MTLAFQTQLEIKNIWTRYNFKPITSNLEPTIGDCYNHHNAGDQCGIVICSNCKGSDATTDRNCPDRAKAFTVKKLMTIENHSIKEARMRFSNAFSNRFLILDDYEDELPALNPSCRKS</sequence>
<dbReference type="AlphaFoldDB" id="A0A0L0CR04"/>